<keyword evidence="4" id="KW-1185">Reference proteome</keyword>
<dbReference type="AlphaFoldDB" id="A0A8H4UIR2"/>
<name>A0A8H4UIR2_9HYPO</name>
<accession>A0A8H4UIR2</accession>
<dbReference type="EMBL" id="JABEYC010000431">
    <property type="protein sequence ID" value="KAF4977552.1"/>
    <property type="molecule type" value="Genomic_DNA"/>
</dbReference>
<protein>
    <recommendedName>
        <fullName evidence="2">F-box domain-containing protein</fullName>
    </recommendedName>
</protein>
<evidence type="ECO:0000313" key="3">
    <source>
        <dbReference type="EMBL" id="KAF4977552.1"/>
    </source>
</evidence>
<sequence length="390" mass="45628">MEDHRSIEMARMTSFRTIDRVRQQLFGEAVLVNDGDISRADTPRESKDNHGTKEIITQEIRPDRPAMAFSASSRLLKVPTELQIMILGYLTFGQIESLRRTCRFLRREISKPIIRELFPRLKFELLSTCYRCLCYEPLRAHLVRADESDARYPLANECLDCVAARGGFMVGRKYTLGTWASVWACRYCGYPITSDAAWNEPEFHRLCYRRFHKIMFYYFLVGSAQSVVAIVGAALCWSFFRKEKLVLAPTIVNFFMGAWVFCLTMVRSVQLRTYHWALILELGILVLWIPPMYAIIREARHEPARPSKADIATLFFVACNIMFRLLNVLGNTILVSEYKLWRRYRPGRSLARRALYQIIAFLVFWTYPQSVEQRYPGKWWFTKTELPCQL</sequence>
<feature type="transmembrane region" description="Helical" evidence="1">
    <location>
        <begin position="350"/>
        <end position="367"/>
    </location>
</feature>
<reference evidence="3" key="1">
    <citation type="journal article" date="2020" name="BMC Genomics">
        <title>Correction to: Identification and distribution of gene clusters required for synthesis of sphingolipid metabolism inhibitors in diverse species of the filamentous fungus Fusarium.</title>
        <authorList>
            <person name="Kim H.S."/>
            <person name="Lohmar J.M."/>
            <person name="Busman M."/>
            <person name="Brown D.W."/>
            <person name="Naumann T.A."/>
            <person name="Divon H.H."/>
            <person name="Lysoe E."/>
            <person name="Uhlig S."/>
            <person name="Proctor R.H."/>
        </authorList>
    </citation>
    <scope>NUCLEOTIDE SEQUENCE</scope>
    <source>
        <strain evidence="3">NRRL 22465</strain>
    </source>
</reference>
<feature type="transmembrane region" description="Helical" evidence="1">
    <location>
        <begin position="215"/>
        <end position="240"/>
    </location>
</feature>
<dbReference type="Proteomes" id="UP000635477">
    <property type="component" value="Unassembled WGS sequence"/>
</dbReference>
<feature type="transmembrane region" description="Helical" evidence="1">
    <location>
        <begin position="246"/>
        <end position="266"/>
    </location>
</feature>
<feature type="domain" description="F-box" evidence="2">
    <location>
        <begin position="72"/>
        <end position="121"/>
    </location>
</feature>
<gene>
    <name evidence="3" type="ORF">FZEAL_5923</name>
</gene>
<dbReference type="SUPFAM" id="SSF81383">
    <property type="entry name" value="F-box domain"/>
    <property type="match status" value="1"/>
</dbReference>
<comment type="caution">
    <text evidence="3">The sequence shown here is derived from an EMBL/GenBank/DDBJ whole genome shotgun (WGS) entry which is preliminary data.</text>
</comment>
<feature type="transmembrane region" description="Helical" evidence="1">
    <location>
        <begin position="311"/>
        <end position="329"/>
    </location>
</feature>
<evidence type="ECO:0000256" key="1">
    <source>
        <dbReference type="SAM" id="Phobius"/>
    </source>
</evidence>
<dbReference type="InterPro" id="IPR036047">
    <property type="entry name" value="F-box-like_dom_sf"/>
</dbReference>
<reference evidence="3" key="2">
    <citation type="submission" date="2020-05" db="EMBL/GenBank/DDBJ databases">
        <authorList>
            <person name="Kim H.-S."/>
            <person name="Proctor R.H."/>
            <person name="Brown D.W."/>
        </authorList>
    </citation>
    <scope>NUCLEOTIDE SEQUENCE</scope>
    <source>
        <strain evidence="3">NRRL 22465</strain>
    </source>
</reference>
<dbReference type="PROSITE" id="PS50181">
    <property type="entry name" value="FBOX"/>
    <property type="match status" value="1"/>
</dbReference>
<feature type="transmembrane region" description="Helical" evidence="1">
    <location>
        <begin position="278"/>
        <end position="296"/>
    </location>
</feature>
<keyword evidence="1" id="KW-0812">Transmembrane</keyword>
<evidence type="ECO:0000313" key="4">
    <source>
        <dbReference type="Proteomes" id="UP000635477"/>
    </source>
</evidence>
<proteinExistence type="predicted"/>
<keyword evidence="1" id="KW-1133">Transmembrane helix</keyword>
<organism evidence="3 4">
    <name type="scientific">Fusarium zealandicum</name>
    <dbReference type="NCBI Taxonomy" id="1053134"/>
    <lineage>
        <taxon>Eukaryota</taxon>
        <taxon>Fungi</taxon>
        <taxon>Dikarya</taxon>
        <taxon>Ascomycota</taxon>
        <taxon>Pezizomycotina</taxon>
        <taxon>Sordariomycetes</taxon>
        <taxon>Hypocreomycetidae</taxon>
        <taxon>Hypocreales</taxon>
        <taxon>Nectriaceae</taxon>
        <taxon>Fusarium</taxon>
        <taxon>Fusarium staphyleae species complex</taxon>
    </lineage>
</organism>
<dbReference type="InterPro" id="IPR001810">
    <property type="entry name" value="F-box_dom"/>
</dbReference>
<evidence type="ECO:0000259" key="2">
    <source>
        <dbReference type="PROSITE" id="PS50181"/>
    </source>
</evidence>
<dbReference type="OrthoDB" id="4759647at2759"/>
<keyword evidence="1" id="KW-0472">Membrane</keyword>